<organism evidence="2 3">
    <name type="scientific">Pseudovibrio brasiliensis</name>
    <dbReference type="NCBI Taxonomy" id="1898042"/>
    <lineage>
        <taxon>Bacteria</taxon>
        <taxon>Pseudomonadati</taxon>
        <taxon>Pseudomonadota</taxon>
        <taxon>Alphaproteobacteria</taxon>
        <taxon>Hyphomicrobiales</taxon>
        <taxon>Stappiaceae</taxon>
        <taxon>Pseudovibrio</taxon>
    </lineage>
</organism>
<sequence>MPKAYWIAHVTVTDAEAYADYTKAAPAAFQKYSARFLARGGKTEHLEGTAHPRNVVIEFDTMEQALACYHSPEYQQAKSHRDHVAFADIMIVEGME</sequence>
<dbReference type="EMBL" id="CP074127">
    <property type="protein sequence ID" value="QUS58301.1"/>
    <property type="molecule type" value="Genomic_DNA"/>
</dbReference>
<dbReference type="RefSeq" id="WP_075701174.1">
    <property type="nucleotide sequence ID" value="NZ_CP074127.1"/>
</dbReference>
<dbReference type="SUPFAM" id="SSF54909">
    <property type="entry name" value="Dimeric alpha+beta barrel"/>
    <property type="match status" value="1"/>
</dbReference>
<reference evidence="2 3" key="1">
    <citation type="journal article" date="2021" name="Angew. Chem. Int. Ed. Engl.">
        <title>A novel family of nonribosomal peptides modulate collective behavior in Pseudovibrio bacteria isolated from marine sponges.</title>
        <authorList>
            <person name="Ioca L.P."/>
            <person name="Dai Y."/>
            <person name="Kunakom S."/>
            <person name="Diaz-Espinosa J."/>
            <person name="Krunic A."/>
            <person name="Crnkovic C.M."/>
            <person name="Orjala J."/>
            <person name="Sanchez L.M."/>
            <person name="Ferreira A.G."/>
            <person name="Berlinck R.G.S."/>
            <person name="Eustaquio A.S."/>
        </authorList>
    </citation>
    <scope>NUCLEOTIDE SEQUENCE [LARGE SCALE GENOMIC DNA]</scope>
    <source>
        <strain evidence="2 3">Ab134</strain>
        <plasmid evidence="2 3">pAb134-01</plasmid>
    </source>
</reference>
<dbReference type="InterPro" id="IPR011008">
    <property type="entry name" value="Dimeric_a/b-barrel"/>
</dbReference>
<feature type="domain" description="DUF1330" evidence="1">
    <location>
        <begin position="3"/>
        <end position="95"/>
    </location>
</feature>
<dbReference type="InterPro" id="IPR010753">
    <property type="entry name" value="DUF1330"/>
</dbReference>
<proteinExistence type="predicted"/>
<gene>
    <name evidence="2" type="ORF">KGB56_23515</name>
</gene>
<evidence type="ECO:0000313" key="3">
    <source>
        <dbReference type="Proteomes" id="UP000680706"/>
    </source>
</evidence>
<evidence type="ECO:0000313" key="2">
    <source>
        <dbReference type="EMBL" id="QUS58301.1"/>
    </source>
</evidence>
<protein>
    <submittedName>
        <fullName evidence="2">DUF1330 domain-containing protein</fullName>
    </submittedName>
</protein>
<dbReference type="PANTHER" id="PTHR41521">
    <property type="match status" value="1"/>
</dbReference>
<keyword evidence="2" id="KW-0614">Plasmid</keyword>
<accession>A0ABX8AYB7</accession>
<dbReference type="Gene3D" id="3.30.70.100">
    <property type="match status" value="1"/>
</dbReference>
<dbReference type="PANTHER" id="PTHR41521:SF4">
    <property type="entry name" value="BLR0684 PROTEIN"/>
    <property type="match status" value="1"/>
</dbReference>
<dbReference type="Pfam" id="PF07045">
    <property type="entry name" value="DUF1330"/>
    <property type="match status" value="1"/>
</dbReference>
<dbReference type="Proteomes" id="UP000680706">
    <property type="component" value="Plasmid pAb134-01"/>
</dbReference>
<keyword evidence="3" id="KW-1185">Reference proteome</keyword>
<geneLocation type="plasmid" evidence="2 3">
    <name>pAb134-01</name>
</geneLocation>
<name>A0ABX8AYB7_9HYPH</name>
<evidence type="ECO:0000259" key="1">
    <source>
        <dbReference type="Pfam" id="PF07045"/>
    </source>
</evidence>